<feature type="transmembrane region" description="Helical" evidence="1">
    <location>
        <begin position="7"/>
        <end position="31"/>
    </location>
</feature>
<dbReference type="EMBL" id="JABCKV010000030">
    <property type="protein sequence ID" value="KAG5645874.1"/>
    <property type="molecule type" value="Genomic_DNA"/>
</dbReference>
<accession>A0A9P7GAB2</accession>
<protein>
    <recommendedName>
        <fullName evidence="4">Tetraspanin</fullName>
    </recommendedName>
</protein>
<reference evidence="2" key="2">
    <citation type="submission" date="2021-10" db="EMBL/GenBank/DDBJ databases">
        <title>Phylogenomics reveals ancestral predisposition of the termite-cultivated fungus Termitomyces towards a domesticated lifestyle.</title>
        <authorList>
            <person name="Auxier B."/>
            <person name="Grum-Grzhimaylo A."/>
            <person name="Cardenas M.E."/>
            <person name="Lodge J.D."/>
            <person name="Laessoe T."/>
            <person name="Pedersen O."/>
            <person name="Smith M.E."/>
            <person name="Kuyper T.W."/>
            <person name="Franco-Molano E.A."/>
            <person name="Baroni T.J."/>
            <person name="Aanen D.K."/>
        </authorList>
    </citation>
    <scope>NUCLEOTIDE SEQUENCE</scope>
    <source>
        <strain evidence="2">AP01</strain>
        <tissue evidence="2">Mycelium</tissue>
    </source>
</reference>
<name>A0A9P7GAB2_9AGAR</name>
<gene>
    <name evidence="2" type="ORF">DXG03_005021</name>
</gene>
<comment type="caution">
    <text evidence="2">The sequence shown here is derived from an EMBL/GenBank/DDBJ whole genome shotgun (WGS) entry which is preliminary data.</text>
</comment>
<dbReference type="Proteomes" id="UP000775547">
    <property type="component" value="Unassembled WGS sequence"/>
</dbReference>
<organism evidence="2 3">
    <name type="scientific">Asterophora parasitica</name>
    <dbReference type="NCBI Taxonomy" id="117018"/>
    <lineage>
        <taxon>Eukaryota</taxon>
        <taxon>Fungi</taxon>
        <taxon>Dikarya</taxon>
        <taxon>Basidiomycota</taxon>
        <taxon>Agaricomycotina</taxon>
        <taxon>Agaricomycetes</taxon>
        <taxon>Agaricomycetidae</taxon>
        <taxon>Agaricales</taxon>
        <taxon>Tricholomatineae</taxon>
        <taxon>Lyophyllaceae</taxon>
        <taxon>Asterophora</taxon>
    </lineage>
</organism>
<keyword evidence="1" id="KW-0472">Membrane</keyword>
<proteinExistence type="predicted"/>
<feature type="transmembrane region" description="Helical" evidence="1">
    <location>
        <begin position="43"/>
        <end position="65"/>
    </location>
</feature>
<reference evidence="2" key="1">
    <citation type="submission" date="2020-07" db="EMBL/GenBank/DDBJ databases">
        <authorList>
            <person name="Nieuwenhuis M."/>
            <person name="Van De Peppel L.J.J."/>
        </authorList>
    </citation>
    <scope>NUCLEOTIDE SEQUENCE</scope>
    <source>
        <strain evidence="2">AP01</strain>
        <tissue evidence="2">Mycelium</tissue>
    </source>
</reference>
<evidence type="ECO:0008006" key="4">
    <source>
        <dbReference type="Google" id="ProtNLM"/>
    </source>
</evidence>
<evidence type="ECO:0000256" key="1">
    <source>
        <dbReference type="SAM" id="Phobius"/>
    </source>
</evidence>
<keyword evidence="1" id="KW-1133">Transmembrane helix</keyword>
<keyword evidence="1" id="KW-0812">Transmembrane</keyword>
<dbReference type="AlphaFoldDB" id="A0A9P7GAB2"/>
<sequence length="163" mass="18357">MVSRKLLGVWAALDFFLLAAGAVSLALSIVWRAENTLMNLVLAPAYLTNAISIIIIGTFIWFFTLQMRNNFHVRWEDASREIRIKLQDQLKCCGYFNGTDLVEIGGNFCQSTEFVAGLNASEATNFCVQPITQYADMTLNNVFTQEDERFKKIDAKRGGRGFV</sequence>
<dbReference type="OrthoDB" id="2279611at2759"/>
<evidence type="ECO:0000313" key="3">
    <source>
        <dbReference type="Proteomes" id="UP000775547"/>
    </source>
</evidence>
<evidence type="ECO:0000313" key="2">
    <source>
        <dbReference type="EMBL" id="KAG5645874.1"/>
    </source>
</evidence>
<keyword evidence="3" id="KW-1185">Reference proteome</keyword>